<sequence>MGQNQVIRVTPRPCGVPESQNILGWKPSTEPTVLLLFQAEASVGEQGREKRALQVTVTNPVQCSLHGRKCTVSVETKINQSQPDFTKHRSGFVLCVPGN</sequence>
<gene>
    <name evidence="1" type="ORF">WISP_72944</name>
</gene>
<name>A0ABQ9D7D7_9PASS</name>
<keyword evidence="2" id="KW-1185">Reference proteome</keyword>
<accession>A0ABQ9D7D7</accession>
<protein>
    <submittedName>
        <fullName evidence="1">Uncharacterized protein</fullName>
    </submittedName>
</protein>
<organism evidence="1 2">
    <name type="scientific">Willisornis vidua</name>
    <name type="common">Xingu scale-backed antbird</name>
    <dbReference type="NCBI Taxonomy" id="1566151"/>
    <lineage>
        <taxon>Eukaryota</taxon>
        <taxon>Metazoa</taxon>
        <taxon>Chordata</taxon>
        <taxon>Craniata</taxon>
        <taxon>Vertebrata</taxon>
        <taxon>Euteleostomi</taxon>
        <taxon>Archelosauria</taxon>
        <taxon>Archosauria</taxon>
        <taxon>Dinosauria</taxon>
        <taxon>Saurischia</taxon>
        <taxon>Theropoda</taxon>
        <taxon>Coelurosauria</taxon>
        <taxon>Aves</taxon>
        <taxon>Neognathae</taxon>
        <taxon>Neoaves</taxon>
        <taxon>Telluraves</taxon>
        <taxon>Australaves</taxon>
        <taxon>Passeriformes</taxon>
        <taxon>Thamnophilidae</taxon>
        <taxon>Willisornis</taxon>
    </lineage>
</organism>
<evidence type="ECO:0000313" key="1">
    <source>
        <dbReference type="EMBL" id="KAJ7416218.1"/>
    </source>
</evidence>
<dbReference type="EMBL" id="WHWB01033847">
    <property type="protein sequence ID" value="KAJ7416218.1"/>
    <property type="molecule type" value="Genomic_DNA"/>
</dbReference>
<reference evidence="1" key="1">
    <citation type="submission" date="2019-10" db="EMBL/GenBank/DDBJ databases">
        <authorList>
            <person name="Soares A.E.R."/>
            <person name="Aleixo A."/>
            <person name="Schneider P."/>
            <person name="Miyaki C.Y."/>
            <person name="Schneider M.P."/>
            <person name="Mello C."/>
            <person name="Vasconcelos A.T.R."/>
        </authorList>
    </citation>
    <scope>NUCLEOTIDE SEQUENCE</scope>
    <source>
        <tissue evidence="1">Muscle</tissue>
    </source>
</reference>
<comment type="caution">
    <text evidence="1">The sequence shown here is derived from an EMBL/GenBank/DDBJ whole genome shotgun (WGS) entry which is preliminary data.</text>
</comment>
<proteinExistence type="predicted"/>
<evidence type="ECO:0000313" key="2">
    <source>
        <dbReference type="Proteomes" id="UP001145742"/>
    </source>
</evidence>
<dbReference type="Proteomes" id="UP001145742">
    <property type="component" value="Unassembled WGS sequence"/>
</dbReference>